<dbReference type="InterPro" id="IPR010259">
    <property type="entry name" value="S8pro/Inhibitor_I9"/>
</dbReference>
<dbReference type="SUPFAM" id="SSF52743">
    <property type="entry name" value="Subtilisin-like"/>
    <property type="match status" value="1"/>
</dbReference>
<organism evidence="10 11">
    <name type="scientific">Absidia repens</name>
    <dbReference type="NCBI Taxonomy" id="90262"/>
    <lineage>
        <taxon>Eukaryota</taxon>
        <taxon>Fungi</taxon>
        <taxon>Fungi incertae sedis</taxon>
        <taxon>Mucoromycota</taxon>
        <taxon>Mucoromycotina</taxon>
        <taxon>Mucoromycetes</taxon>
        <taxon>Mucorales</taxon>
        <taxon>Cunninghamellaceae</taxon>
        <taxon>Absidia</taxon>
    </lineage>
</organism>
<accession>A0A1X2INH6</accession>
<dbReference type="InterPro" id="IPR034193">
    <property type="entry name" value="PCSK9_ProteinaseK-like"/>
</dbReference>
<dbReference type="PANTHER" id="PTHR43806:SF11">
    <property type="entry name" value="CEREVISIN-RELATED"/>
    <property type="match status" value="1"/>
</dbReference>
<dbReference type="Gene3D" id="3.40.50.200">
    <property type="entry name" value="Peptidase S8/S53 domain"/>
    <property type="match status" value="1"/>
</dbReference>
<dbReference type="InterPro" id="IPR000209">
    <property type="entry name" value="Peptidase_S8/S53_dom"/>
</dbReference>
<dbReference type="InterPro" id="IPR050131">
    <property type="entry name" value="Peptidase_S8_subtilisin-like"/>
</dbReference>
<dbReference type="PROSITE" id="PS00138">
    <property type="entry name" value="SUBTILASE_SER"/>
    <property type="match status" value="1"/>
</dbReference>
<dbReference type="InterPro" id="IPR023827">
    <property type="entry name" value="Peptidase_S8_Asp-AS"/>
</dbReference>
<dbReference type="FunFam" id="3.40.50.200:FF:000007">
    <property type="entry name" value="Subtilisin-like serine protease"/>
    <property type="match status" value="1"/>
</dbReference>
<comment type="caution">
    <text evidence="10">The sequence shown here is derived from an EMBL/GenBank/DDBJ whole genome shotgun (WGS) entry which is preliminary data.</text>
</comment>
<evidence type="ECO:0000259" key="9">
    <source>
        <dbReference type="Pfam" id="PF05922"/>
    </source>
</evidence>
<dbReference type="STRING" id="90262.A0A1X2INH6"/>
<evidence type="ECO:0000313" key="10">
    <source>
        <dbReference type="EMBL" id="ORZ19574.1"/>
    </source>
</evidence>
<keyword evidence="2 5" id="KW-0645">Protease</keyword>
<feature type="domain" description="Inhibitor I9" evidence="9">
    <location>
        <begin position="46"/>
        <end position="131"/>
    </location>
</feature>
<dbReference type="PRINTS" id="PR00723">
    <property type="entry name" value="SUBTILISIN"/>
</dbReference>
<gene>
    <name evidence="10" type="ORF">BCR42DRAFT_410042</name>
</gene>
<dbReference type="PROSITE" id="PS00137">
    <property type="entry name" value="SUBTILASE_HIS"/>
    <property type="match status" value="1"/>
</dbReference>
<feature type="signal peptide" evidence="7">
    <location>
        <begin position="1"/>
        <end position="18"/>
    </location>
</feature>
<dbReference type="GO" id="GO:0004252">
    <property type="term" value="F:serine-type endopeptidase activity"/>
    <property type="evidence" value="ECO:0007669"/>
    <property type="project" value="UniProtKB-UniRule"/>
</dbReference>
<dbReference type="AlphaFoldDB" id="A0A1X2INH6"/>
<feature type="chain" id="PRO_5012801134" evidence="7">
    <location>
        <begin position="19"/>
        <end position="451"/>
    </location>
</feature>
<comment type="similarity">
    <text evidence="1 5 6">Belongs to the peptidase S8 family.</text>
</comment>
<dbReference type="OrthoDB" id="206201at2759"/>
<dbReference type="InterPro" id="IPR022398">
    <property type="entry name" value="Peptidase_S8_His-AS"/>
</dbReference>
<feature type="active site" description="Charge relay system" evidence="5">
    <location>
        <position position="374"/>
    </location>
</feature>
<dbReference type="CDD" id="cd04077">
    <property type="entry name" value="Peptidases_S8_PCSK9_ProteinaseK_like"/>
    <property type="match status" value="1"/>
</dbReference>
<dbReference type="SUPFAM" id="SSF54897">
    <property type="entry name" value="Protease propeptides/inhibitors"/>
    <property type="match status" value="1"/>
</dbReference>
<feature type="active site" description="Charge relay system" evidence="5">
    <location>
        <position position="209"/>
    </location>
</feature>
<dbReference type="InterPro" id="IPR036852">
    <property type="entry name" value="Peptidase_S8/S53_dom_sf"/>
</dbReference>
<name>A0A1X2INH6_9FUNG</name>
<keyword evidence="7" id="KW-0732">Signal</keyword>
<feature type="active site" description="Charge relay system" evidence="5">
    <location>
        <position position="177"/>
    </location>
</feature>
<proteinExistence type="inferred from homology"/>
<evidence type="ECO:0000256" key="7">
    <source>
        <dbReference type="SAM" id="SignalP"/>
    </source>
</evidence>
<dbReference type="PROSITE" id="PS00136">
    <property type="entry name" value="SUBTILASE_ASP"/>
    <property type="match status" value="1"/>
</dbReference>
<evidence type="ECO:0000256" key="1">
    <source>
        <dbReference type="ARBA" id="ARBA00011073"/>
    </source>
</evidence>
<evidence type="ECO:0000256" key="6">
    <source>
        <dbReference type="RuleBase" id="RU003355"/>
    </source>
</evidence>
<dbReference type="InterPro" id="IPR015500">
    <property type="entry name" value="Peptidase_S8_subtilisin-rel"/>
</dbReference>
<keyword evidence="4 5" id="KW-0720">Serine protease</keyword>
<dbReference type="Pfam" id="PF05922">
    <property type="entry name" value="Inhibitor_I9"/>
    <property type="match status" value="1"/>
</dbReference>
<dbReference type="InterPro" id="IPR023828">
    <property type="entry name" value="Peptidase_S8_Ser-AS"/>
</dbReference>
<dbReference type="InterPro" id="IPR037045">
    <property type="entry name" value="S8pro/Inhibitor_I9_sf"/>
</dbReference>
<dbReference type="EMBL" id="MCGE01000007">
    <property type="protein sequence ID" value="ORZ19574.1"/>
    <property type="molecule type" value="Genomic_DNA"/>
</dbReference>
<sequence>MKLSIITSALLLVGFAAAAPAAVAPCHEENMAPLYAPAETESVQDSYIVVLKNHLSERNIEDHATWITALVDQNQPFYSSWLDASHSKHGIKHVYDSAGLKGYAGKFEPHIIDQIRSSEDVLYVEQDSVVYANELQRNAPWGLARVSHRDALKFSTFSKYSYDESTAGEGVKVYVIDTGVNIEHVDLEGRATWGATIPSGDPDEDGNGHGSHCAGTIAGKKYGVAKKAEPVAVKVLRSNGSGTMSDVVQGVEWASLSHSKAAEAAKKSGKHFKGSVANMSLGGGKSRSLDIAVNGAVDAGIVFAVAAGNDNSDACNYSPASAENAITVGASTISDDRAYFSNYGRCTDVFAPGLNIESIWRGSKYARNTISGTSMASPHVAGLAAYLLSQEKEEVSPKEIKDKILALATKGALTDVGRDSPNLLIYNGFDGDSEKKSFKSIFHDTFGANDY</sequence>
<dbReference type="GO" id="GO:0006508">
    <property type="term" value="P:proteolysis"/>
    <property type="evidence" value="ECO:0007669"/>
    <property type="project" value="UniProtKB-KW"/>
</dbReference>
<dbReference type="PANTHER" id="PTHR43806">
    <property type="entry name" value="PEPTIDASE S8"/>
    <property type="match status" value="1"/>
</dbReference>
<dbReference type="PROSITE" id="PS51892">
    <property type="entry name" value="SUBTILASE"/>
    <property type="match status" value="1"/>
</dbReference>
<dbReference type="Gene3D" id="3.30.70.80">
    <property type="entry name" value="Peptidase S8 propeptide/proteinase inhibitor I9"/>
    <property type="match status" value="1"/>
</dbReference>
<evidence type="ECO:0000259" key="8">
    <source>
        <dbReference type="Pfam" id="PF00082"/>
    </source>
</evidence>
<evidence type="ECO:0000313" key="11">
    <source>
        <dbReference type="Proteomes" id="UP000193560"/>
    </source>
</evidence>
<dbReference type="Proteomes" id="UP000193560">
    <property type="component" value="Unassembled WGS sequence"/>
</dbReference>
<keyword evidence="3 5" id="KW-0378">Hydrolase</keyword>
<dbReference type="GO" id="GO:0005615">
    <property type="term" value="C:extracellular space"/>
    <property type="evidence" value="ECO:0007669"/>
    <property type="project" value="TreeGrafter"/>
</dbReference>
<keyword evidence="11" id="KW-1185">Reference proteome</keyword>
<protein>
    <submittedName>
        <fullName evidence="10">Peptidase S8/S53 domain-containing protein</fullName>
    </submittedName>
</protein>
<evidence type="ECO:0000256" key="5">
    <source>
        <dbReference type="PROSITE-ProRule" id="PRU01240"/>
    </source>
</evidence>
<feature type="domain" description="Peptidase S8/S53" evidence="8">
    <location>
        <begin position="168"/>
        <end position="411"/>
    </location>
</feature>
<reference evidence="10 11" key="1">
    <citation type="submission" date="2016-07" db="EMBL/GenBank/DDBJ databases">
        <title>Pervasive Adenine N6-methylation of Active Genes in Fungi.</title>
        <authorList>
            <consortium name="DOE Joint Genome Institute"/>
            <person name="Mondo S.J."/>
            <person name="Dannebaum R.O."/>
            <person name="Kuo R.C."/>
            <person name="Labutti K."/>
            <person name="Haridas S."/>
            <person name="Kuo A."/>
            <person name="Salamov A."/>
            <person name="Ahrendt S.R."/>
            <person name="Lipzen A."/>
            <person name="Sullivan W."/>
            <person name="Andreopoulos W.B."/>
            <person name="Clum A."/>
            <person name="Lindquist E."/>
            <person name="Daum C."/>
            <person name="Ramamoorthy G.K."/>
            <person name="Gryganskyi A."/>
            <person name="Culley D."/>
            <person name="Magnuson J.K."/>
            <person name="James T.Y."/>
            <person name="O'Malley M.A."/>
            <person name="Stajich J.E."/>
            <person name="Spatafora J.W."/>
            <person name="Visel A."/>
            <person name="Grigoriev I.V."/>
        </authorList>
    </citation>
    <scope>NUCLEOTIDE SEQUENCE [LARGE SCALE GENOMIC DNA]</scope>
    <source>
        <strain evidence="10 11">NRRL 1336</strain>
    </source>
</reference>
<evidence type="ECO:0000256" key="4">
    <source>
        <dbReference type="ARBA" id="ARBA00022825"/>
    </source>
</evidence>
<evidence type="ECO:0000256" key="2">
    <source>
        <dbReference type="ARBA" id="ARBA00022670"/>
    </source>
</evidence>
<evidence type="ECO:0000256" key="3">
    <source>
        <dbReference type="ARBA" id="ARBA00022801"/>
    </source>
</evidence>
<dbReference type="Pfam" id="PF00082">
    <property type="entry name" value="Peptidase_S8"/>
    <property type="match status" value="1"/>
</dbReference>